<evidence type="ECO:0000256" key="11">
    <source>
        <dbReference type="ARBA" id="ARBA00023242"/>
    </source>
</evidence>
<feature type="domain" description="Reverse transcriptase" evidence="14">
    <location>
        <begin position="446"/>
        <end position="773"/>
    </location>
</feature>
<evidence type="ECO:0000256" key="7">
    <source>
        <dbReference type="ARBA" id="ARBA00022723"/>
    </source>
</evidence>
<comment type="similarity">
    <text evidence="1 13">Belongs to the reverse transcriptase family. Telomerase subfamily.</text>
</comment>
<dbReference type="OrthoDB" id="289721at2759"/>
<reference evidence="15" key="1">
    <citation type="submission" date="2022-10" db="EMBL/GenBank/DDBJ databases">
        <title>Novel sulphate-reducing endosymbionts in the free-living metamonad Anaeramoeba.</title>
        <authorList>
            <person name="Jerlstrom-Hultqvist J."/>
            <person name="Cepicka I."/>
            <person name="Gallot-Lavallee L."/>
            <person name="Salas-Leiva D."/>
            <person name="Curtis B.A."/>
            <person name="Zahonova K."/>
            <person name="Pipaliya S."/>
            <person name="Dacks J."/>
            <person name="Roger A.J."/>
        </authorList>
    </citation>
    <scope>NUCLEOTIDE SEQUENCE</scope>
    <source>
        <strain evidence="15">BMAN</strain>
    </source>
</reference>
<keyword evidence="9 13" id="KW-0779">Telomere</keyword>
<dbReference type="PRINTS" id="PR01365">
    <property type="entry name" value="TELOMERASERT"/>
</dbReference>
<evidence type="ECO:0000313" key="15">
    <source>
        <dbReference type="EMBL" id="KAJ5077732.1"/>
    </source>
</evidence>
<gene>
    <name evidence="15" type="ORF">M0811_05831</name>
</gene>
<dbReference type="Gene3D" id="1.10.132.70">
    <property type="match status" value="2"/>
</dbReference>
<keyword evidence="8 13" id="KW-0460">Magnesium</keyword>
<dbReference type="GO" id="GO:0003720">
    <property type="term" value="F:telomerase activity"/>
    <property type="evidence" value="ECO:0007669"/>
    <property type="project" value="InterPro"/>
</dbReference>
<evidence type="ECO:0000256" key="13">
    <source>
        <dbReference type="RuleBase" id="RU365061"/>
    </source>
</evidence>
<evidence type="ECO:0000256" key="8">
    <source>
        <dbReference type="ARBA" id="ARBA00022842"/>
    </source>
</evidence>
<name>A0A9Q0LRK1_ANAIG</name>
<dbReference type="EMBL" id="JAPDFW010000057">
    <property type="protein sequence ID" value="KAJ5077732.1"/>
    <property type="molecule type" value="Genomic_DNA"/>
</dbReference>
<evidence type="ECO:0000256" key="6">
    <source>
        <dbReference type="ARBA" id="ARBA00022695"/>
    </source>
</evidence>
<dbReference type="AlphaFoldDB" id="A0A9Q0LRK1"/>
<evidence type="ECO:0000313" key="16">
    <source>
        <dbReference type="Proteomes" id="UP001149090"/>
    </source>
</evidence>
<protein>
    <recommendedName>
        <fullName evidence="3 13">Telomerase reverse transcriptase</fullName>
        <ecNumber evidence="2 13">2.7.7.49</ecNumber>
    </recommendedName>
    <alternativeName>
        <fullName evidence="13">Telomerase catalytic subunit</fullName>
    </alternativeName>
</protein>
<evidence type="ECO:0000256" key="12">
    <source>
        <dbReference type="ARBA" id="ARBA00048173"/>
    </source>
</evidence>
<dbReference type="SMART" id="SM00975">
    <property type="entry name" value="Telomerase_RBD"/>
    <property type="match status" value="1"/>
</dbReference>
<dbReference type="CDD" id="cd01648">
    <property type="entry name" value="TERT"/>
    <property type="match status" value="1"/>
</dbReference>
<dbReference type="PROSITE" id="PS50878">
    <property type="entry name" value="RT_POL"/>
    <property type="match status" value="1"/>
</dbReference>
<keyword evidence="4 13" id="KW-0158">Chromosome</keyword>
<dbReference type="GO" id="GO:0000781">
    <property type="term" value="C:chromosome, telomeric region"/>
    <property type="evidence" value="ECO:0007669"/>
    <property type="project" value="UniProtKB-SubCell"/>
</dbReference>
<evidence type="ECO:0000256" key="4">
    <source>
        <dbReference type="ARBA" id="ARBA00022454"/>
    </source>
</evidence>
<comment type="catalytic activity">
    <reaction evidence="12 13">
        <text>DNA(n) + a 2'-deoxyribonucleoside 5'-triphosphate = DNA(n+1) + diphosphate</text>
        <dbReference type="Rhea" id="RHEA:22508"/>
        <dbReference type="Rhea" id="RHEA-COMP:17339"/>
        <dbReference type="Rhea" id="RHEA-COMP:17340"/>
        <dbReference type="ChEBI" id="CHEBI:33019"/>
        <dbReference type="ChEBI" id="CHEBI:61560"/>
        <dbReference type="ChEBI" id="CHEBI:173112"/>
        <dbReference type="EC" id="2.7.7.49"/>
    </reaction>
</comment>
<accession>A0A9Q0LRK1</accession>
<dbReference type="PANTHER" id="PTHR12066:SF0">
    <property type="entry name" value="TELOMERASE REVERSE TRANSCRIPTASE"/>
    <property type="match status" value="1"/>
</dbReference>
<dbReference type="SUPFAM" id="SSF56672">
    <property type="entry name" value="DNA/RNA polymerases"/>
    <property type="match status" value="1"/>
</dbReference>
<keyword evidence="5 13" id="KW-0808">Transferase</keyword>
<keyword evidence="7 13" id="KW-0479">Metal-binding</keyword>
<evidence type="ECO:0000256" key="5">
    <source>
        <dbReference type="ARBA" id="ARBA00022679"/>
    </source>
</evidence>
<comment type="caution">
    <text evidence="15">The sequence shown here is derived from an EMBL/GenBank/DDBJ whole genome shotgun (WGS) entry which is preliminary data.</text>
</comment>
<dbReference type="PANTHER" id="PTHR12066">
    <property type="entry name" value="TELOMERASE REVERSE TRANSCRIPTASE"/>
    <property type="match status" value="1"/>
</dbReference>
<dbReference type="OMA" id="FYIANIE"/>
<keyword evidence="11 13" id="KW-0539">Nucleus</keyword>
<dbReference type="InterPro" id="IPR043502">
    <property type="entry name" value="DNA/RNA_pol_sf"/>
</dbReference>
<evidence type="ECO:0000256" key="9">
    <source>
        <dbReference type="ARBA" id="ARBA00022895"/>
    </source>
</evidence>
<keyword evidence="6 13" id="KW-0548">Nucleotidyltransferase</keyword>
<dbReference type="InterPro" id="IPR003545">
    <property type="entry name" value="Telomerase_RT"/>
</dbReference>
<evidence type="ECO:0000256" key="3">
    <source>
        <dbReference type="ARBA" id="ARBA00016182"/>
    </source>
</evidence>
<dbReference type="Pfam" id="PF12009">
    <property type="entry name" value="Telomerase_RBD"/>
    <property type="match status" value="1"/>
</dbReference>
<sequence>MSQIKQKKKRLKKKKSKIQSLKQLIPNLSNLEELLNKIKKKEIKPKNNEYQEFLKTTLIGYPENIDISEKFIISEELQTFSNPKLIPLMQNLIERTLFDFFNSSEFCLQFRPENVFCYGYRRMDSSNSNFSELPVLDGIQCEIPNTVHKIFFTQNWLNLLSQIGISGFFFLLRYCWIFHKEKNWCFVQVAGSPVYKLIKYPKNNTLSANFSDLIISSSSFLYLHVFPRPKVLFDDHELSIACKMKQDGAKFLFQQIFSKYEKTKQLIPNLENVFDPHSSIAKILDSLIESHKKLQYWDILNGYSPFTSEMKQIRLKKITDDQKLIEYSNLSTPKEQVSQFIVKIFLSLFNQNLWGNDKNKGAILRGIHTLDFLWAKQFSGIQTQKLIGCVFIFWIFQLLSKFLGSFFYCTESVGKKNTIIFFRREIWINIQDTFFEKMENEDHFKEIEISEEEIRKETNSTFRLIPKIKEDSLSNGFRPIVNLSKYGNKKNWNQMLQNGFRVLNYERESNENLFGSSLLGVHHLPLIIKPIIQKFKQLPINQRPKLYFVSVDITKSFDSINQDLLLKILEKTIQHKKYFVREYQSFKYHNNNNLKLLHHQVSPNYQYLNFFKLVEGSLVESEVGTIYVDNHKGKNLKKEEIMSLFKKLITEHKIKIGKKYYVQKKGIPQGSVVSPMLCCLYYSEMKKKYLEEFLDQKVEYSFLVNVIDDFLFVSPDKGKAIKFLKRMNEGFSEFSSFINFRKTRTNFDLEINNEMINSCVSEDGEFSWCGFQINVNNFDFTKKLSEDFISQLNISFENKTLDKFRKRILWSTLNNITSILFDSEINSENAIEKNLFYIFTRTAIQFYYMFESYQKTLYPPFFNFNENKENSIFNSDLIKILESTIRISTSSIIKQNCKMRKIKILFIAYNCCLNVFLWKSGKSQFFIQHFKKLIRKIDQKKEQNLKNISNEISIQFQKYLEKLK</sequence>
<keyword evidence="16" id="KW-1185">Reference proteome</keyword>
<evidence type="ECO:0000256" key="2">
    <source>
        <dbReference type="ARBA" id="ARBA00012493"/>
    </source>
</evidence>
<dbReference type="Pfam" id="PF00078">
    <property type="entry name" value="RVT_1"/>
    <property type="match status" value="1"/>
</dbReference>
<evidence type="ECO:0000259" key="14">
    <source>
        <dbReference type="PROSITE" id="PS50878"/>
    </source>
</evidence>
<keyword evidence="10 13" id="KW-0695">RNA-directed DNA polymerase</keyword>
<dbReference type="GO" id="GO:0046872">
    <property type="term" value="F:metal ion binding"/>
    <property type="evidence" value="ECO:0007669"/>
    <property type="project" value="UniProtKB-KW"/>
</dbReference>
<evidence type="ECO:0000256" key="1">
    <source>
        <dbReference type="ARBA" id="ARBA00008001"/>
    </source>
</evidence>
<evidence type="ECO:0000256" key="10">
    <source>
        <dbReference type="ARBA" id="ARBA00022918"/>
    </source>
</evidence>
<comment type="subcellular location">
    <subcellularLocation>
        <location evidence="13">Nucleus</location>
    </subcellularLocation>
    <subcellularLocation>
        <location evidence="13">Chromosome</location>
        <location evidence="13">Telomere</location>
    </subcellularLocation>
</comment>
<dbReference type="InterPro" id="IPR021891">
    <property type="entry name" value="Telomerase_RBD"/>
</dbReference>
<dbReference type="GO" id="GO:0070034">
    <property type="term" value="F:telomerase RNA binding"/>
    <property type="evidence" value="ECO:0007669"/>
    <property type="project" value="TreeGrafter"/>
</dbReference>
<dbReference type="GO" id="GO:0007004">
    <property type="term" value="P:telomere maintenance via telomerase"/>
    <property type="evidence" value="ECO:0007669"/>
    <property type="project" value="TreeGrafter"/>
</dbReference>
<organism evidence="15 16">
    <name type="scientific">Anaeramoeba ignava</name>
    <name type="common">Anaerobic marine amoeba</name>
    <dbReference type="NCBI Taxonomy" id="1746090"/>
    <lineage>
        <taxon>Eukaryota</taxon>
        <taxon>Metamonada</taxon>
        <taxon>Anaeramoebidae</taxon>
        <taxon>Anaeramoeba</taxon>
    </lineage>
</organism>
<dbReference type="InterPro" id="IPR000477">
    <property type="entry name" value="RT_dom"/>
</dbReference>
<dbReference type="EC" id="2.7.7.49" evidence="2 13"/>
<comment type="function">
    <text evidence="13">Telomerase is a ribonucleoprotein enzyme essential for the replication of chromosome termini in most eukaryotes. It elongates telomeres. It is a reverse transcriptase that adds simple sequence repeats to chromosome ends by copying a template sequence within the RNA component of the enzyme.</text>
</comment>
<dbReference type="GO" id="GO:0000333">
    <property type="term" value="C:telomerase catalytic core complex"/>
    <property type="evidence" value="ECO:0007669"/>
    <property type="project" value="TreeGrafter"/>
</dbReference>
<dbReference type="Gene3D" id="3.30.70.2630">
    <property type="match status" value="1"/>
</dbReference>
<proteinExistence type="inferred from homology"/>
<dbReference type="Proteomes" id="UP001149090">
    <property type="component" value="Unassembled WGS sequence"/>
</dbReference>
<dbReference type="GO" id="GO:0042162">
    <property type="term" value="F:telomeric DNA binding"/>
    <property type="evidence" value="ECO:0007669"/>
    <property type="project" value="TreeGrafter"/>
</dbReference>